<dbReference type="RefSeq" id="WP_013423342.1">
    <property type="nucleotide sequence ID" value="NC_014666.1"/>
</dbReference>
<evidence type="ECO:0000313" key="6">
    <source>
        <dbReference type="Proteomes" id="UP000002484"/>
    </source>
</evidence>
<keyword evidence="6" id="KW-1185">Reference proteome</keyword>
<dbReference type="Pfam" id="PF01553">
    <property type="entry name" value="Acyltransferase"/>
    <property type="match status" value="1"/>
</dbReference>
<dbReference type="GO" id="GO:0005886">
    <property type="term" value="C:plasma membrane"/>
    <property type="evidence" value="ECO:0007669"/>
    <property type="project" value="TreeGrafter"/>
</dbReference>
<keyword evidence="1 5" id="KW-0808">Transferase</keyword>
<dbReference type="OrthoDB" id="3210041at2"/>
<dbReference type="STRING" id="298654.FraEuI1c_2184"/>
<dbReference type="Proteomes" id="UP000002484">
    <property type="component" value="Chromosome"/>
</dbReference>
<accession>E3IXR4</accession>
<feature type="domain" description="Phospholipid/glycerol acyltransferase" evidence="4">
    <location>
        <begin position="38"/>
        <end position="153"/>
    </location>
</feature>
<gene>
    <name evidence="5" type="ordered locus">FraEuI1c_2184</name>
</gene>
<dbReference type="GO" id="GO:0006654">
    <property type="term" value="P:phosphatidic acid biosynthetic process"/>
    <property type="evidence" value="ECO:0007669"/>
    <property type="project" value="TreeGrafter"/>
</dbReference>
<keyword evidence="2 5" id="KW-0012">Acyltransferase</keyword>
<dbReference type="HOGENOM" id="CLU_027938_4_4_11"/>
<evidence type="ECO:0000256" key="3">
    <source>
        <dbReference type="SAM" id="MobiDB-lite"/>
    </source>
</evidence>
<dbReference type="PANTHER" id="PTHR10434">
    <property type="entry name" value="1-ACYL-SN-GLYCEROL-3-PHOSPHATE ACYLTRANSFERASE"/>
    <property type="match status" value="1"/>
</dbReference>
<dbReference type="KEGG" id="fri:FraEuI1c_2184"/>
<dbReference type="PANTHER" id="PTHR10434:SF55">
    <property type="entry name" value="POSSIBLE ACYLTRANSFERASE"/>
    <property type="match status" value="1"/>
</dbReference>
<dbReference type="InterPro" id="IPR002123">
    <property type="entry name" value="Plipid/glycerol_acylTrfase"/>
</dbReference>
<protein>
    <submittedName>
        <fullName evidence="5">Phospholipid/glycerol acyltransferase</fullName>
    </submittedName>
</protein>
<dbReference type="EMBL" id="CP002299">
    <property type="protein sequence ID" value="ADP80223.1"/>
    <property type="molecule type" value="Genomic_DNA"/>
</dbReference>
<dbReference type="CDD" id="cd07989">
    <property type="entry name" value="LPLAT_AGPAT-like"/>
    <property type="match status" value="1"/>
</dbReference>
<dbReference type="InParanoid" id="E3IXR4"/>
<feature type="region of interest" description="Disordered" evidence="3">
    <location>
        <begin position="210"/>
        <end position="279"/>
    </location>
</feature>
<dbReference type="SMART" id="SM00563">
    <property type="entry name" value="PlsC"/>
    <property type="match status" value="1"/>
</dbReference>
<dbReference type="FunCoup" id="E3IXR4">
    <property type="interactions" value="133"/>
</dbReference>
<dbReference type="SUPFAM" id="SSF69593">
    <property type="entry name" value="Glycerol-3-phosphate (1)-acyltransferase"/>
    <property type="match status" value="1"/>
</dbReference>
<dbReference type="AlphaFoldDB" id="E3IXR4"/>
<dbReference type="eggNOG" id="COG0204">
    <property type="taxonomic scope" value="Bacteria"/>
</dbReference>
<evidence type="ECO:0000259" key="4">
    <source>
        <dbReference type="SMART" id="SM00563"/>
    </source>
</evidence>
<evidence type="ECO:0000256" key="1">
    <source>
        <dbReference type="ARBA" id="ARBA00022679"/>
    </source>
</evidence>
<organism evidence="5 6">
    <name type="scientific">Pseudofrankia inefficax (strain DSM 45817 / CECT 9037 / DDB 130130 / EuI1c)</name>
    <name type="common">Frankia inefficax</name>
    <dbReference type="NCBI Taxonomy" id="298654"/>
    <lineage>
        <taxon>Bacteria</taxon>
        <taxon>Bacillati</taxon>
        <taxon>Actinomycetota</taxon>
        <taxon>Actinomycetes</taxon>
        <taxon>Frankiales</taxon>
        <taxon>Frankiaceae</taxon>
        <taxon>Pseudofrankia</taxon>
    </lineage>
</organism>
<proteinExistence type="predicted"/>
<evidence type="ECO:0000256" key="2">
    <source>
        <dbReference type="ARBA" id="ARBA00023315"/>
    </source>
</evidence>
<dbReference type="GO" id="GO:0003841">
    <property type="term" value="F:1-acylglycerol-3-phosphate O-acyltransferase activity"/>
    <property type="evidence" value="ECO:0007669"/>
    <property type="project" value="TreeGrafter"/>
</dbReference>
<reference evidence="5 6" key="1">
    <citation type="submission" date="2010-10" db="EMBL/GenBank/DDBJ databases">
        <title>Complete sequence of Frankia sp. EuI1c.</title>
        <authorList>
            <consortium name="US DOE Joint Genome Institute"/>
            <person name="Lucas S."/>
            <person name="Copeland A."/>
            <person name="Lapidus A."/>
            <person name="Cheng J.-F."/>
            <person name="Bruce D."/>
            <person name="Goodwin L."/>
            <person name="Pitluck S."/>
            <person name="Chertkov O."/>
            <person name="Detter J.C."/>
            <person name="Han C."/>
            <person name="Tapia R."/>
            <person name="Land M."/>
            <person name="Hauser L."/>
            <person name="Jeffries C."/>
            <person name="Kyrpides N."/>
            <person name="Ivanova N."/>
            <person name="Mikhailova N."/>
            <person name="Beauchemin N."/>
            <person name="Sen A."/>
            <person name="Sur S.A."/>
            <person name="Gtari M."/>
            <person name="Wall L."/>
            <person name="Tisa L."/>
            <person name="Woyke T."/>
        </authorList>
    </citation>
    <scope>NUCLEOTIDE SEQUENCE [LARGE SCALE GENOMIC DNA]</scope>
    <source>
        <strain evidence="6">DSM 45817 / CECT 9037 / EuI1c</strain>
    </source>
</reference>
<evidence type="ECO:0000313" key="5">
    <source>
        <dbReference type="EMBL" id="ADP80223.1"/>
    </source>
</evidence>
<sequence length="279" mass="29910">MAEYVYRPVISLALGLFRGLDLKIDVRGQENVPATGGAVVLINHISYLDFALAGVPFWRGQKRYVRFMAKKSTFEHKITGPLMRGMHHISVDRSAGAGSLLTATEALRSGELVGVFPEATIHPHYCLAPFKSGAARMAAAAGVPVIPMVIWGSQRLLTKGQPRNLRKGRHTPILMSLGTPVPPEELTDPAAGTALLYDVMGKLLDEAQHRYPAPAPGEPDWWQPAHLGGSAPPRPEEPAGLTPADLTAAPPEEPPTQRSDEVTPATAPALVKETEPPAV</sequence>
<name>E3IXR4_PSEI1</name>